<dbReference type="AlphaFoldDB" id="A0A974BKC2"/>
<dbReference type="EMBL" id="JACBNQ010000014">
    <property type="protein sequence ID" value="NYB74895.1"/>
    <property type="molecule type" value="Genomic_DNA"/>
</dbReference>
<name>A0A974BKC2_SEDHY</name>
<feature type="transmembrane region" description="Helical" evidence="1">
    <location>
        <begin position="151"/>
        <end position="167"/>
    </location>
</feature>
<evidence type="ECO:0000256" key="1">
    <source>
        <dbReference type="SAM" id="Phobius"/>
    </source>
</evidence>
<evidence type="ECO:0000313" key="3">
    <source>
        <dbReference type="Proteomes" id="UP000611629"/>
    </source>
</evidence>
<feature type="transmembrane region" description="Helical" evidence="1">
    <location>
        <begin position="108"/>
        <end position="130"/>
    </location>
</feature>
<accession>A0A974BKC2</accession>
<feature type="transmembrane region" description="Helical" evidence="1">
    <location>
        <begin position="83"/>
        <end position="102"/>
    </location>
</feature>
<evidence type="ECO:0000313" key="2">
    <source>
        <dbReference type="EMBL" id="NYB74895.1"/>
    </source>
</evidence>
<reference evidence="2" key="1">
    <citation type="submission" date="2020-07" db="EMBL/GenBank/DDBJ databases">
        <title>Genomic analysis of a strain of Sedimentibacter Hydroxybenzoicus DSM7310.</title>
        <authorList>
            <person name="Ma S."/>
        </authorList>
    </citation>
    <scope>NUCLEOTIDE SEQUENCE</scope>
    <source>
        <strain evidence="2">DSM 7310</strain>
    </source>
</reference>
<organism evidence="2 3">
    <name type="scientific">Sedimentibacter hydroxybenzoicus DSM 7310</name>
    <dbReference type="NCBI Taxonomy" id="1123245"/>
    <lineage>
        <taxon>Bacteria</taxon>
        <taxon>Bacillati</taxon>
        <taxon>Bacillota</taxon>
        <taxon>Tissierellia</taxon>
        <taxon>Sedimentibacter</taxon>
    </lineage>
</organism>
<proteinExistence type="predicted"/>
<feature type="transmembrane region" description="Helical" evidence="1">
    <location>
        <begin position="173"/>
        <end position="191"/>
    </location>
</feature>
<protein>
    <submittedName>
        <fullName evidence="2">Uncharacterized protein</fullName>
    </submittedName>
</protein>
<feature type="transmembrane region" description="Helical" evidence="1">
    <location>
        <begin position="52"/>
        <end position="71"/>
    </location>
</feature>
<gene>
    <name evidence="2" type="ORF">HZF24_12175</name>
</gene>
<keyword evidence="1" id="KW-1133">Transmembrane helix</keyword>
<keyword evidence="1" id="KW-0812">Transmembrane</keyword>
<dbReference type="Proteomes" id="UP000611629">
    <property type="component" value="Unassembled WGS sequence"/>
</dbReference>
<comment type="caution">
    <text evidence="2">The sequence shown here is derived from an EMBL/GenBank/DDBJ whole genome shotgun (WGS) entry which is preliminary data.</text>
</comment>
<keyword evidence="3" id="KW-1185">Reference proteome</keyword>
<sequence length="487" mass="55897">MNKNNLDFDAKMIDSLSHLDPPEYEILKTNPWSKSIGSIAWGFSLTTLHLNFLYLQYILPTIGTALIFLGFRSLRNENRYFKTVYIFSIFRLILHLAGLVWISTPLNMLDYITIPIGTVMFIFQIIMFMISQAALNEAYKKAGKVPEYNPFYRIAAWTAASFFIALSPLSQSWLSFIPMVIFYILIIRSLFRIGNELDDTGYVLTNAPVKINSETFGRAYFVTALMIVIICSIFSNHLRLKPQRFYLPEMTPMRHSLVNAGFPTEALNRLSEEDVEKLIDAVNIESVSELLMFDPKEIEHRTTYGNHTSINYTYEPGKNNLDVTTIYIEMPENLIYVMQYFAWKGGSPVWQDGILISGENEVNNKKIVSSGLFYSKDGISYGADFPNLVCEEVIQNTMFGSSYTTPVSGTLSYPFGSKDQRGYVLYSYEIPDEVEFYITFSSFNYMHNSGPLHLPYARTDEKIISGAYMFSDKKKQHYTTYESSRED</sequence>
<keyword evidence="1" id="KW-0472">Membrane</keyword>
<feature type="transmembrane region" description="Helical" evidence="1">
    <location>
        <begin position="219"/>
        <end position="238"/>
    </location>
</feature>
<dbReference type="RefSeq" id="WP_179238601.1">
    <property type="nucleotide sequence ID" value="NZ_JACBNQ010000014.1"/>
</dbReference>